<evidence type="ECO:0000313" key="2">
    <source>
        <dbReference type="EMBL" id="KAG5485160.1"/>
    </source>
</evidence>
<reference evidence="2 3" key="1">
    <citation type="submission" date="2021-02" db="EMBL/GenBank/DDBJ databases">
        <title>Leishmania (Mundinia) enrietti genome sequencing and assembly.</title>
        <authorList>
            <person name="Almutairi H."/>
            <person name="Gatherer D."/>
        </authorList>
    </citation>
    <scope>NUCLEOTIDE SEQUENCE [LARGE SCALE GENOMIC DNA]</scope>
    <source>
        <strain evidence="2">CUR178</strain>
    </source>
</reference>
<dbReference type="OrthoDB" id="272229at2759"/>
<keyword evidence="3" id="KW-1185">Reference proteome</keyword>
<name>A0A836HJA1_LEIEN</name>
<proteinExistence type="predicted"/>
<accession>A0A836HJA1</accession>
<dbReference type="GeneID" id="94175275"/>
<dbReference type="KEGG" id="lenr:94175275"/>
<sequence>MESRMGSLVLRRDLSLEVPKLLVGAVQPYQTLAGPALTTTFLRHPDLLPFQKAAFSDAAVAPLYCHTLLHTLAEFAETPRAVPYSAVKLRHAPKANFWDSVGTLNCFYYSAYSPHGAPPAASASDEHPAMGAVEVVRPGHRQECDVKLTLFDNAHQPIASMLMTGPPSSAREAGDDAVESTRGSTSTCPHARRAFPYVAPPNEETMCAGSCGSAVVIGGTQVCGGLYGDLMPMESGGGFGQRACYMVKDVAASSLASGVPNHISEVPTDDEHAPSSLARTVMPPWVLYDCVQRFFLRLHSSGAFGAEAGIVPAEGWRACAHHVIQTDDAVFGVPVEVVCAVPRVYSNYRLQPWRHQLGLPAIRSAAPCVCLRCETRQGGRLVSTGVYYFCRCGIKPD</sequence>
<evidence type="ECO:0000256" key="1">
    <source>
        <dbReference type="SAM" id="MobiDB-lite"/>
    </source>
</evidence>
<feature type="region of interest" description="Disordered" evidence="1">
    <location>
        <begin position="165"/>
        <end position="185"/>
    </location>
</feature>
<gene>
    <name evidence="2" type="ORF">CUR178_08132</name>
</gene>
<dbReference type="RefSeq" id="XP_067695424.1">
    <property type="nucleotide sequence ID" value="XM_067839765.1"/>
</dbReference>
<organism evidence="2 3">
    <name type="scientific">Leishmania enriettii</name>
    <dbReference type="NCBI Taxonomy" id="5663"/>
    <lineage>
        <taxon>Eukaryota</taxon>
        <taxon>Discoba</taxon>
        <taxon>Euglenozoa</taxon>
        <taxon>Kinetoplastea</taxon>
        <taxon>Metakinetoplastina</taxon>
        <taxon>Trypanosomatida</taxon>
        <taxon>Trypanosomatidae</taxon>
        <taxon>Leishmaniinae</taxon>
        <taxon>Leishmania</taxon>
    </lineage>
</organism>
<comment type="caution">
    <text evidence="2">The sequence shown here is derived from an EMBL/GenBank/DDBJ whole genome shotgun (WGS) entry which is preliminary data.</text>
</comment>
<dbReference type="AlphaFoldDB" id="A0A836HJA1"/>
<evidence type="ECO:0000313" key="3">
    <source>
        <dbReference type="Proteomes" id="UP000674179"/>
    </source>
</evidence>
<dbReference type="Proteomes" id="UP000674179">
    <property type="component" value="Chromosome 8"/>
</dbReference>
<dbReference type="EMBL" id="JAFHKP010000008">
    <property type="protein sequence ID" value="KAG5485160.1"/>
    <property type="molecule type" value="Genomic_DNA"/>
</dbReference>
<protein>
    <submittedName>
        <fullName evidence="2">Uncharacterized protein</fullName>
    </submittedName>
</protein>